<organism evidence="1">
    <name type="scientific">viral metagenome</name>
    <dbReference type="NCBI Taxonomy" id="1070528"/>
    <lineage>
        <taxon>unclassified sequences</taxon>
        <taxon>metagenomes</taxon>
        <taxon>organismal metagenomes</taxon>
    </lineage>
</organism>
<accession>A0A6C0E1L0</accession>
<protein>
    <submittedName>
        <fullName evidence="1">Uncharacterized protein</fullName>
    </submittedName>
</protein>
<evidence type="ECO:0000313" key="1">
    <source>
        <dbReference type="EMBL" id="QHT23026.1"/>
    </source>
</evidence>
<proteinExistence type="predicted"/>
<reference evidence="1" key="1">
    <citation type="journal article" date="2020" name="Nature">
        <title>Giant virus diversity and host interactions through global metagenomics.</title>
        <authorList>
            <person name="Schulz F."/>
            <person name="Roux S."/>
            <person name="Paez-Espino D."/>
            <person name="Jungbluth S."/>
            <person name="Walsh D.A."/>
            <person name="Denef V.J."/>
            <person name="McMahon K.D."/>
            <person name="Konstantinidis K.T."/>
            <person name="Eloe-Fadrosh E.A."/>
            <person name="Kyrpides N.C."/>
            <person name="Woyke T."/>
        </authorList>
    </citation>
    <scope>NUCLEOTIDE SEQUENCE</scope>
    <source>
        <strain evidence="1">GVMAG-M-3300023179-114</strain>
    </source>
</reference>
<sequence length="133" mass="16041">MNQDTNNGNITFFVSDSKLLDDTNDGQIDLLMNQLQNINCGNPCFIENRLFSELYSFYHEKYTIAQLLKICDYYNLTKYVKIAKYKKKEIIDSIVLFEMDFVNNDAVSRRQQLWYYMEELMNDKYMKKYIIWS</sequence>
<dbReference type="EMBL" id="MN739723">
    <property type="protein sequence ID" value="QHT23026.1"/>
    <property type="molecule type" value="Genomic_DNA"/>
</dbReference>
<name>A0A6C0E1L0_9ZZZZ</name>
<dbReference type="AlphaFoldDB" id="A0A6C0E1L0"/>